<dbReference type="GO" id="GO:0016094">
    <property type="term" value="P:polyprenol biosynthetic process"/>
    <property type="evidence" value="ECO:0007669"/>
    <property type="project" value="TreeGrafter"/>
</dbReference>
<evidence type="ECO:0000313" key="3">
    <source>
        <dbReference type="EMBL" id="MBB5514714.1"/>
    </source>
</evidence>
<feature type="active site" description="Proton acceptor" evidence="2">
    <location>
        <position position="67"/>
    </location>
</feature>
<comment type="caution">
    <text evidence="3">The sequence shown here is derived from an EMBL/GenBank/DDBJ whole genome shotgun (WGS) entry which is preliminary data.</text>
</comment>
<comment type="function">
    <text evidence="2">Catalyzes the condensation of isopentenyl diphosphate (IPP) with allylic pyrophosphates generating different type of terpenoids.</text>
</comment>
<gene>
    <name evidence="3" type="ORF">FHS89_000720</name>
</gene>
<dbReference type="NCBIfam" id="TIGR00055">
    <property type="entry name" value="uppS"/>
    <property type="match status" value="1"/>
</dbReference>
<feature type="binding site" evidence="2">
    <location>
        <begin position="193"/>
        <end position="195"/>
    </location>
    <ligand>
        <name>substrate</name>
    </ligand>
</feature>
<dbReference type="EMBL" id="JACIJS010000002">
    <property type="protein sequence ID" value="MBB5514714.1"/>
    <property type="molecule type" value="Genomic_DNA"/>
</dbReference>
<keyword evidence="4" id="KW-1185">Reference proteome</keyword>
<dbReference type="PANTHER" id="PTHR10291:SF0">
    <property type="entry name" value="DEHYDRODOLICHYL DIPHOSPHATE SYNTHASE 2"/>
    <property type="match status" value="1"/>
</dbReference>
<dbReference type="PANTHER" id="PTHR10291">
    <property type="entry name" value="DEHYDRODOLICHYL DIPHOSPHATE SYNTHASE FAMILY MEMBER"/>
    <property type="match status" value="1"/>
</dbReference>
<keyword evidence="1 2" id="KW-0808">Transferase</keyword>
<dbReference type="CDD" id="cd00475">
    <property type="entry name" value="Cis_IPPS"/>
    <property type="match status" value="1"/>
</dbReference>
<feature type="binding site" evidence="2">
    <location>
        <position position="36"/>
    </location>
    <ligand>
        <name>substrate</name>
    </ligand>
</feature>
<comment type="subunit">
    <text evidence="2">Homodimer.</text>
</comment>
<feature type="binding site" evidence="2">
    <location>
        <position position="68"/>
    </location>
    <ligand>
        <name>substrate</name>
    </ligand>
</feature>
<sequence>MSSSATRQNRPENIAIIMDGNGRWASRRGMPRIAGHKRGVERVQEIIRVSPDIGVRSLTLYAFSTENWKRPITEVAGLMRLFRLYFRREAKDLIAEGAKVRFIGRLDGLPEDIKQLARDLEERSAHNTRLNLQIALNYGGRDEITRATRQIAQDVAEGRLKPEQITEDVMSSYLDTSGLPDPDLVIRTSGEFRTSNFLPWQSSYSEYVFVDECWPDFTPALYASILDRAAIRERRFGAVAG</sequence>
<feature type="binding site" evidence="2">
    <location>
        <position position="19"/>
    </location>
    <ligand>
        <name>Mg(2+)</name>
        <dbReference type="ChEBI" id="CHEBI:18420"/>
    </ligand>
</feature>
<dbReference type="GO" id="GO:0045547">
    <property type="term" value="F:ditrans,polycis-polyprenyl diphosphate synthase [(2E,6E)-farnesyl diphosphate specific] activity"/>
    <property type="evidence" value="ECO:0007669"/>
    <property type="project" value="TreeGrafter"/>
</dbReference>
<keyword evidence="2" id="KW-0479">Metal-binding</keyword>
<dbReference type="GO" id="GO:0000287">
    <property type="term" value="F:magnesium ion binding"/>
    <property type="evidence" value="ECO:0007669"/>
    <property type="project" value="UniProtKB-UniRule"/>
</dbReference>
<proteinExistence type="inferred from homology"/>
<reference evidence="3 4" key="1">
    <citation type="submission" date="2020-08" db="EMBL/GenBank/DDBJ databases">
        <title>Genomic Encyclopedia of Type Strains, Phase IV (KMG-IV): sequencing the most valuable type-strain genomes for metagenomic binning, comparative biology and taxonomic classification.</title>
        <authorList>
            <person name="Goeker M."/>
        </authorList>
    </citation>
    <scope>NUCLEOTIDE SEQUENCE [LARGE SCALE GENOMIC DNA]</scope>
    <source>
        <strain evidence="3 4">DSM 103377</strain>
    </source>
</reference>
<dbReference type="PROSITE" id="PS01066">
    <property type="entry name" value="UPP_SYNTHASE"/>
    <property type="match status" value="1"/>
</dbReference>
<protein>
    <recommendedName>
        <fullName evidence="2">Isoprenyl transferase</fullName>
        <ecNumber evidence="2">2.5.1.-</ecNumber>
    </recommendedName>
</protein>
<dbReference type="HAMAP" id="MF_01139">
    <property type="entry name" value="ISPT"/>
    <property type="match status" value="1"/>
</dbReference>
<evidence type="ECO:0000313" key="4">
    <source>
        <dbReference type="Proteomes" id="UP000553766"/>
    </source>
</evidence>
<comment type="cofactor">
    <cofactor evidence="2">
        <name>Mg(2+)</name>
        <dbReference type="ChEBI" id="CHEBI:18420"/>
    </cofactor>
    <text evidence="2">Binds 2 magnesium ions per subunit.</text>
</comment>
<dbReference type="EC" id="2.5.1.-" evidence="2"/>
<feature type="binding site" evidence="2">
    <location>
        <position position="24"/>
    </location>
    <ligand>
        <name>substrate</name>
    </ligand>
</feature>
<evidence type="ECO:0000256" key="2">
    <source>
        <dbReference type="HAMAP-Rule" id="MF_01139"/>
    </source>
</evidence>
<feature type="binding site" evidence="2">
    <location>
        <begin position="20"/>
        <end position="23"/>
    </location>
    <ligand>
        <name>substrate</name>
    </ligand>
</feature>
<dbReference type="InterPro" id="IPR036424">
    <property type="entry name" value="UPP_synth-like_sf"/>
</dbReference>
<dbReference type="InterPro" id="IPR001441">
    <property type="entry name" value="UPP_synth-like"/>
</dbReference>
<dbReference type="AlphaFoldDB" id="A0A840WWM5"/>
<feature type="binding site" evidence="2">
    <location>
        <position position="70"/>
    </location>
    <ligand>
        <name>substrate</name>
    </ligand>
</feature>
<feature type="binding site" evidence="2">
    <location>
        <position position="187"/>
    </location>
    <ligand>
        <name>substrate</name>
    </ligand>
</feature>
<dbReference type="FunFam" id="3.40.1180.10:FF:000001">
    <property type="entry name" value="(2E,6E)-farnesyl-diphosphate-specific ditrans,polycis-undecaprenyl-diphosphate synthase"/>
    <property type="match status" value="1"/>
</dbReference>
<dbReference type="RefSeq" id="WP_184008622.1">
    <property type="nucleotide sequence ID" value="NZ_JACIJS010000002.1"/>
</dbReference>
<keyword evidence="2" id="KW-0460">Magnesium</keyword>
<accession>A0A840WWM5</accession>
<name>A0A840WWM5_9RHOB</name>
<feature type="binding site" evidence="2">
    <location>
        <position position="206"/>
    </location>
    <ligand>
        <name>Mg(2+)</name>
        <dbReference type="ChEBI" id="CHEBI:18420"/>
    </ligand>
</feature>
<feature type="active site" evidence="2">
    <location>
        <position position="19"/>
    </location>
</feature>
<dbReference type="Proteomes" id="UP000553766">
    <property type="component" value="Unassembled WGS sequence"/>
</dbReference>
<dbReference type="Pfam" id="PF01255">
    <property type="entry name" value="Prenyltransf"/>
    <property type="match status" value="1"/>
</dbReference>
<dbReference type="Gene3D" id="3.40.1180.10">
    <property type="entry name" value="Decaprenyl diphosphate synthase-like"/>
    <property type="match status" value="1"/>
</dbReference>
<organism evidence="3 4">
    <name type="scientific">Rubricella aquisinus</name>
    <dbReference type="NCBI Taxonomy" id="2028108"/>
    <lineage>
        <taxon>Bacteria</taxon>
        <taxon>Pseudomonadati</taxon>
        <taxon>Pseudomonadota</taxon>
        <taxon>Alphaproteobacteria</taxon>
        <taxon>Rhodobacterales</taxon>
        <taxon>Paracoccaceae</taxon>
        <taxon>Rubricella</taxon>
    </lineage>
</organism>
<dbReference type="SUPFAM" id="SSF64005">
    <property type="entry name" value="Undecaprenyl diphosphate synthase"/>
    <property type="match status" value="1"/>
</dbReference>
<feature type="binding site" evidence="2">
    <location>
        <position position="32"/>
    </location>
    <ligand>
        <name>substrate</name>
    </ligand>
</feature>
<dbReference type="InterPro" id="IPR018520">
    <property type="entry name" value="UPP_synth-like_CS"/>
</dbReference>
<feature type="binding site" evidence="2">
    <location>
        <begin position="64"/>
        <end position="66"/>
    </location>
    <ligand>
        <name>substrate</name>
    </ligand>
</feature>
<comment type="similarity">
    <text evidence="2">Belongs to the UPP synthase family.</text>
</comment>
<evidence type="ECO:0000256" key="1">
    <source>
        <dbReference type="ARBA" id="ARBA00022679"/>
    </source>
</evidence>